<feature type="region of interest" description="Disordered" evidence="2">
    <location>
        <begin position="1"/>
        <end position="65"/>
    </location>
</feature>
<feature type="compositionally biased region" description="Basic and acidic residues" evidence="2">
    <location>
        <begin position="428"/>
        <end position="441"/>
    </location>
</feature>
<keyword evidence="1" id="KW-0175">Coiled coil</keyword>
<feature type="compositionally biased region" description="Low complexity" evidence="2">
    <location>
        <begin position="527"/>
        <end position="543"/>
    </location>
</feature>
<evidence type="ECO:0000313" key="3">
    <source>
        <dbReference type="EMBL" id="KZT33111.1"/>
    </source>
</evidence>
<reference evidence="3 4" key="1">
    <citation type="journal article" date="2016" name="Mol. Biol. Evol.">
        <title>Comparative Genomics of Early-Diverging Mushroom-Forming Fungi Provides Insights into the Origins of Lignocellulose Decay Capabilities.</title>
        <authorList>
            <person name="Nagy L.G."/>
            <person name="Riley R."/>
            <person name="Tritt A."/>
            <person name="Adam C."/>
            <person name="Daum C."/>
            <person name="Floudas D."/>
            <person name="Sun H."/>
            <person name="Yadav J.S."/>
            <person name="Pangilinan J."/>
            <person name="Larsson K.H."/>
            <person name="Matsuura K."/>
            <person name="Barry K."/>
            <person name="Labutti K."/>
            <person name="Kuo R."/>
            <person name="Ohm R.A."/>
            <person name="Bhattacharya S.S."/>
            <person name="Shirouzu T."/>
            <person name="Yoshinaga Y."/>
            <person name="Martin F.M."/>
            <person name="Grigoriev I.V."/>
            <person name="Hibbett D.S."/>
        </authorList>
    </citation>
    <scope>NUCLEOTIDE SEQUENCE [LARGE SCALE GENOMIC DNA]</scope>
    <source>
        <strain evidence="3 4">HHB10207 ss-3</strain>
    </source>
</reference>
<accession>A0A165YCY9</accession>
<feature type="region of interest" description="Disordered" evidence="2">
    <location>
        <begin position="418"/>
        <end position="471"/>
    </location>
</feature>
<feature type="coiled-coil region" evidence="1">
    <location>
        <begin position="350"/>
        <end position="384"/>
    </location>
</feature>
<dbReference type="EMBL" id="KV428266">
    <property type="protein sequence ID" value="KZT33111.1"/>
    <property type="molecule type" value="Genomic_DNA"/>
</dbReference>
<protein>
    <submittedName>
        <fullName evidence="3">Uncharacterized protein</fullName>
    </submittedName>
</protein>
<sequence length="543" mass="58385">MPSSSSSSSSTHKAASSTAGRREDAVASDAQERITGQSEKRESSTAATFSSTGNTAKMKATESDPTTTIGTYMGHASVLHNLRQGMKSVFSNDDLEGDIGRLTTLSARVFASYNAARLILSMNPGANVSGYEILAELTNSYINKNVSEILSQWEKSVDLILQTMHSLALFTSALKLRGTFHSLASGENLRLLLSELQSSSKIAPDTHVPSAAVIVLLPHTVTVIYKPLPGDPLKGIFIIFDPLPNPSIKTSAPSLSIFHSSDSVIGYLLELFYVSPSRLSSIPTSEIEQLTHFTAQCFNPFPVAIASPESNSKVTVDEPIRSYDQTLQILQLQSQLTLEHQRKVKIRKEAQEYQDRCAVLSQYIVRLRQERSDLTEELAALKAGYKLEDGGGGNTDKKSPQIMVNGMEGTDVFVQTGTSTSGAVRGQAEQDKMAPDRDRAKGSPPTKKRKTSPTRESAHPSDALGVSSSRDIPPVQNVAVLPTPVSPVFTPPNVDGEQIHSTRASIQEMMEGMSLVSEPGSGALNVSSDSASTSLASDHLFTS</sequence>
<evidence type="ECO:0000313" key="4">
    <source>
        <dbReference type="Proteomes" id="UP000076798"/>
    </source>
</evidence>
<proteinExistence type="predicted"/>
<organism evidence="3 4">
    <name type="scientific">Sistotremastrum suecicum HHB10207 ss-3</name>
    <dbReference type="NCBI Taxonomy" id="1314776"/>
    <lineage>
        <taxon>Eukaryota</taxon>
        <taxon>Fungi</taxon>
        <taxon>Dikarya</taxon>
        <taxon>Basidiomycota</taxon>
        <taxon>Agaricomycotina</taxon>
        <taxon>Agaricomycetes</taxon>
        <taxon>Sistotremastrales</taxon>
        <taxon>Sistotremastraceae</taxon>
        <taxon>Sistotremastrum</taxon>
    </lineage>
</organism>
<dbReference type="Proteomes" id="UP000076798">
    <property type="component" value="Unassembled WGS sequence"/>
</dbReference>
<name>A0A165YCY9_9AGAM</name>
<feature type="compositionally biased region" description="Low complexity" evidence="2">
    <location>
        <begin position="1"/>
        <end position="19"/>
    </location>
</feature>
<feature type="compositionally biased region" description="Polar residues" evidence="2">
    <location>
        <begin position="44"/>
        <end position="55"/>
    </location>
</feature>
<evidence type="ECO:0000256" key="2">
    <source>
        <dbReference type="SAM" id="MobiDB-lite"/>
    </source>
</evidence>
<feature type="region of interest" description="Disordered" evidence="2">
    <location>
        <begin position="518"/>
        <end position="543"/>
    </location>
</feature>
<evidence type="ECO:0000256" key="1">
    <source>
        <dbReference type="SAM" id="Coils"/>
    </source>
</evidence>
<dbReference type="AlphaFoldDB" id="A0A165YCY9"/>
<gene>
    <name evidence="3" type="ORF">SISSUDRAFT_443259</name>
</gene>
<keyword evidence="4" id="KW-1185">Reference proteome</keyword>